<feature type="domain" description="GEX2 N-terminal Ig-like" evidence="3">
    <location>
        <begin position="221"/>
        <end position="319"/>
    </location>
</feature>
<feature type="domain" description="GEX2 N-terminal Ig-like" evidence="3">
    <location>
        <begin position="460"/>
        <end position="558"/>
    </location>
</feature>
<evidence type="ECO:0000256" key="2">
    <source>
        <dbReference type="PROSITE-ProRule" id="PRU00087"/>
    </source>
</evidence>
<dbReference type="Pfam" id="PF00630">
    <property type="entry name" value="Filamin"/>
    <property type="match status" value="2"/>
</dbReference>
<dbReference type="Pfam" id="PF23616">
    <property type="entry name" value="Ig_GEX2_N"/>
    <property type="match status" value="8"/>
</dbReference>
<dbReference type="Gene3D" id="2.60.40.10">
    <property type="entry name" value="Immunoglobulins"/>
    <property type="match status" value="5"/>
</dbReference>
<evidence type="ECO:0000256" key="1">
    <source>
        <dbReference type="ARBA" id="ARBA00022737"/>
    </source>
</evidence>
<dbReference type="InterPro" id="IPR017868">
    <property type="entry name" value="Filamin/ABP280_repeat-like"/>
</dbReference>
<evidence type="ECO:0000313" key="5">
    <source>
        <dbReference type="Proteomes" id="UP000886520"/>
    </source>
</evidence>
<feature type="domain" description="GEX2 N-terminal Ig-like" evidence="3">
    <location>
        <begin position="680"/>
        <end position="776"/>
    </location>
</feature>
<dbReference type="PANTHER" id="PTHR38537:SF8">
    <property type="entry name" value="FILAMIN-A"/>
    <property type="match status" value="1"/>
</dbReference>
<dbReference type="SUPFAM" id="SSF81296">
    <property type="entry name" value="E set domains"/>
    <property type="match status" value="3"/>
</dbReference>
<dbReference type="EMBL" id="JABFUD020000014">
    <property type="protein sequence ID" value="KAI5070467.1"/>
    <property type="molecule type" value="Genomic_DNA"/>
</dbReference>
<dbReference type="OrthoDB" id="5334309at2759"/>
<feature type="domain" description="GEX2 N-terminal Ig-like" evidence="3">
    <location>
        <begin position="784"/>
        <end position="886"/>
    </location>
</feature>
<feature type="repeat" description="Filamin" evidence="2">
    <location>
        <begin position="1282"/>
        <end position="1338"/>
    </location>
</feature>
<keyword evidence="1" id="KW-0677">Repeat</keyword>
<feature type="repeat" description="Filamin" evidence="2">
    <location>
        <begin position="417"/>
        <end position="447"/>
    </location>
</feature>
<comment type="caution">
    <text evidence="4">The sequence shown here is derived from an EMBL/GenBank/DDBJ whole genome shotgun (WGS) entry which is preliminary data.</text>
</comment>
<name>A0A9D4UN27_ADICA</name>
<dbReference type="Proteomes" id="UP000886520">
    <property type="component" value="Chromosome 14"/>
</dbReference>
<organism evidence="4 5">
    <name type="scientific">Adiantum capillus-veneris</name>
    <name type="common">Maidenhair fern</name>
    <dbReference type="NCBI Taxonomy" id="13818"/>
    <lineage>
        <taxon>Eukaryota</taxon>
        <taxon>Viridiplantae</taxon>
        <taxon>Streptophyta</taxon>
        <taxon>Embryophyta</taxon>
        <taxon>Tracheophyta</taxon>
        <taxon>Polypodiopsida</taxon>
        <taxon>Polypodiidae</taxon>
        <taxon>Polypodiales</taxon>
        <taxon>Pteridineae</taxon>
        <taxon>Pteridaceae</taxon>
        <taxon>Vittarioideae</taxon>
        <taxon>Adiantum</taxon>
    </lineage>
</organism>
<dbReference type="PANTHER" id="PTHR38537">
    <property type="entry name" value="JITTERBUG, ISOFORM N"/>
    <property type="match status" value="1"/>
</dbReference>
<feature type="repeat" description="Filamin" evidence="2">
    <location>
        <begin position="848"/>
        <end position="886"/>
    </location>
</feature>
<evidence type="ECO:0000313" key="4">
    <source>
        <dbReference type="EMBL" id="KAI5070467.1"/>
    </source>
</evidence>
<feature type="domain" description="GEX2 N-terminal Ig-like" evidence="3">
    <location>
        <begin position="333"/>
        <end position="387"/>
    </location>
</feature>
<dbReference type="Gene3D" id="2.60.40.2810">
    <property type="match status" value="1"/>
</dbReference>
<feature type="domain" description="GEX2 N-terminal Ig-like" evidence="3">
    <location>
        <begin position="568"/>
        <end position="668"/>
    </location>
</feature>
<dbReference type="InterPro" id="IPR044801">
    <property type="entry name" value="Filamin"/>
</dbReference>
<dbReference type="SMART" id="SM00557">
    <property type="entry name" value="IG_FLMN"/>
    <property type="match status" value="1"/>
</dbReference>
<dbReference type="GO" id="GO:0051015">
    <property type="term" value="F:actin filament binding"/>
    <property type="evidence" value="ECO:0007669"/>
    <property type="project" value="InterPro"/>
</dbReference>
<feature type="domain" description="GEX2 N-terminal Ig-like" evidence="3">
    <location>
        <begin position="80"/>
        <end position="173"/>
    </location>
</feature>
<proteinExistence type="predicted"/>
<evidence type="ECO:0000259" key="3">
    <source>
        <dbReference type="Pfam" id="PF23616"/>
    </source>
</evidence>
<reference evidence="4" key="1">
    <citation type="submission" date="2021-01" db="EMBL/GenBank/DDBJ databases">
        <title>Adiantum capillus-veneris genome.</title>
        <authorList>
            <person name="Fang Y."/>
            <person name="Liao Q."/>
        </authorList>
    </citation>
    <scope>NUCLEOTIDE SEQUENCE</scope>
    <source>
        <strain evidence="4">H3</strain>
        <tissue evidence="4">Leaf</tissue>
    </source>
</reference>
<dbReference type="Pfam" id="PF17963">
    <property type="entry name" value="Big_9"/>
    <property type="match status" value="1"/>
</dbReference>
<gene>
    <name evidence="4" type="ORF">GOP47_0014810</name>
</gene>
<sequence length="1543" mass="169961">MNLLDVNKLSYTLSFHLDNPLDETNCFSISYYPASRFGYVSFCQLCLLAGTFHGYVLMNSTKVSNELSSFKIIPGPLYIPYCLASFTKNQSSYQAGELITFDVLLKDAYNNTVSKANGRVDEFSFTYQFVETETNISVTPKNLSRISRRGLGHETINFTFTFPGNYSLHVGGAQPETNLFWRASDGRLVSKIMDSQQAQVKDAPFGFEITTGDPYISNYDVIWRGNINSFSPSGEAILEITARDVFNNTIDETSLSQDPFVNLQISTTPRNGLGPTPIIFSVNKTEQLVMFNVSTVAGDYSLYVGDGNYDAADSPLSYKILNGPLSIANSPGIWRNESNIFKAGTEAFLLVLLQDAYNNTIDDFVNFSLSFSIANDSNSLIVATTKVDKEVFEFVKDSPGPVAVTTSFDKENVYERIRFNLTSAGRYILEVKYNDTSIMGSPFSFTVAPGPLSAISSMGGPWLDDKNNFRVGQIGVLVVHLEDIYGNKISASDGVPKNMNGTVNCNNGQFAASVKLSLAPLDNSSSAKAVFSVDFSGECLLSITNSTANIIGSPFNFTSYSGNISIPFCFGSWINGSNTFTAGKQVYLEVTFRDRRRNLVQPIYPYTQFSLILKLSNGSTYSSNISFLPGRDPSHGIVTFNITLAGEFSLYVGDGRFQIQNSPFLFEVLQGPVSGNNSEGVWPSGANRFEAGDTVILTLRLFDAYGNRVSSLMSSSFLFFYTTWYNGTLLDANHEYDGIINSDTLKFTSTLTGNFHMHVSDFGQNEIQGSPFEFSVMAGDAEIFKVHWIDGVSTFKAGSIGILEILLTDQYNNSIKNSDDGDLNSVIDTFVKPSPERPGVADLRVFSDKERGQVNVSFLAISAGTYYLHVLKNNKSIQGSPFSFEVVSGTISTRNCRGYWLNERNTFVAGDLTSLLVEFSDAFNNNVTLESEPLLLFQRSEAASNKTAYKLKRIELKPGYEIVTFYVTMSGNASLHVTDEDNVAIFGSPFAFKVNPGPFTLLNTTAEWQYGVNTFQVYSVAELFIYPHDKYLNPLSLQEANFQALVYQEGSIEPLPSPDLSIAPHPTISWIQVLSFTAGTVGKFKLYVRHASNGNIARSPYSFEVFEGSNDVNASVVSGSGLNQAVAGELTSFSVEIHTADGKPGVPYPGSVSVLFKKEGSEFPASFKVLVASTYFPFQENLEVFAVSKNVNIVAENSNGSFKVQYSLTPGNYEVYVLWTNIILNDGKPFSLAVLPGTVDVSKCQCYKSKYDTGSRVKAWNYINVILKDSSDYEVYGKADLLSLSVSSNAGTFRIKDTVDNGDGTYVAAYMPMAVGLYKINVTYDGLAIPSCSMTAYAHTERYYPWAKSDNVRVIQDAVATIDVLYNDTNGSGSLLLYNITEEPVHGTCVIYYEQIVYVPVLGSVGSDTFMYAVQDENSNFGFGMVIIEIHAELPKIISFSETLEALEDEPITFDGPANYNGENYLFISVIDGYEISVNKSIQLTIQPVNDPPYVLAPYKMVLGSDGHVWHGFFENNTQFANEDGSEFIRVGDPDEFDLRGRI</sequence>
<dbReference type="GO" id="GO:0030036">
    <property type="term" value="P:actin cytoskeleton organization"/>
    <property type="evidence" value="ECO:0007669"/>
    <property type="project" value="InterPro"/>
</dbReference>
<dbReference type="InterPro" id="IPR013783">
    <property type="entry name" value="Ig-like_fold"/>
</dbReference>
<dbReference type="InterPro" id="IPR001298">
    <property type="entry name" value="Filamin/ABP280_rpt"/>
</dbReference>
<keyword evidence="5" id="KW-1185">Reference proteome</keyword>
<dbReference type="InterPro" id="IPR056434">
    <property type="entry name" value="Ig_GEX2_N"/>
</dbReference>
<protein>
    <recommendedName>
        <fullName evidence="3">GEX2 N-terminal Ig-like domain-containing protein</fullName>
    </recommendedName>
</protein>
<accession>A0A9D4UN27</accession>
<dbReference type="InterPro" id="IPR014756">
    <property type="entry name" value="Ig_E-set"/>
</dbReference>
<feature type="domain" description="GEX2 N-terminal Ig-like" evidence="3">
    <location>
        <begin position="895"/>
        <end position="994"/>
    </location>
</feature>
<dbReference type="PROSITE" id="PS50194">
    <property type="entry name" value="FILAMIN_REPEAT"/>
    <property type="match status" value="3"/>
</dbReference>